<dbReference type="EMBL" id="QSJP01000025">
    <property type="protein sequence ID" value="RHD82710.1"/>
    <property type="molecule type" value="Genomic_DNA"/>
</dbReference>
<proteinExistence type="predicted"/>
<name>A0A0P0FBV2_BACT4</name>
<dbReference type="OMA" id="GSICERK"/>
<dbReference type="EMBL" id="CP083685">
    <property type="protein sequence ID" value="UYU91123.1"/>
    <property type="molecule type" value="Genomic_DNA"/>
</dbReference>
<evidence type="ECO:0000256" key="2">
    <source>
        <dbReference type="ARBA" id="ARBA00022679"/>
    </source>
</evidence>
<evidence type="ECO:0000259" key="3">
    <source>
        <dbReference type="Pfam" id="PF00534"/>
    </source>
</evidence>
<dbReference type="Gene3D" id="3.40.50.2000">
    <property type="entry name" value="Glycogen Phosphorylase B"/>
    <property type="match status" value="2"/>
</dbReference>
<dbReference type="DNASU" id="1075437"/>
<dbReference type="Proteomes" id="UP000284785">
    <property type="component" value="Unassembled WGS sequence"/>
</dbReference>
<feature type="domain" description="Glycosyl transferase family 1" evidence="3">
    <location>
        <begin position="218"/>
        <end position="345"/>
    </location>
</feature>
<dbReference type="Pfam" id="PF00534">
    <property type="entry name" value="Glycos_transf_1"/>
    <property type="match status" value="1"/>
</dbReference>
<dbReference type="PANTHER" id="PTHR12526">
    <property type="entry name" value="GLYCOSYLTRANSFERASE"/>
    <property type="match status" value="1"/>
</dbReference>
<sequence length="392" mass="44902">MKKVDIIHGGWLKAPNGASSVLRTLAESTSKFEEYGIQLSVYSMDLIVLKSFENIAAINQRKGLRYFIKKNANANSILAFISIYAIYLRHARKIVKYYFDQGLEESRILFIHDIFTCYYYLKYRSRRQKTVLVLHNNGDTFNMLRQYYPVLNKSRLYSILLYIERKVLSEVDKVLFVAENPKDTFVQLHPDIPIEKVGFVYNGILSKEMHICPEKHLGPLEICCVGSVSKRKGQDMIVEALVKMSPVQREKVHFTIVGDGTLRGELEKLCFEKGISKYIDFIGVSNQVENYLLRSDIFMLPSRDEGFPISILEAMRAGLPIISTNIAGIPEMVFSGINGIVISPCLEDIYDILCHIESYNWSAMGKLSYELYQQKFTLDSMIESYANILNAI</sequence>
<dbReference type="EMBL" id="JAQNVG010000090">
    <property type="protein sequence ID" value="MDC2239330.1"/>
    <property type="molecule type" value="Genomic_DNA"/>
</dbReference>
<evidence type="ECO:0000313" key="9">
    <source>
        <dbReference type="Proteomes" id="UP000284785"/>
    </source>
</evidence>
<protein>
    <submittedName>
        <fullName evidence="6">Glycosyltransferase family 1 protein</fullName>
    </submittedName>
    <submittedName>
        <fullName evidence="4">Glycosyltransferase family 4 protein</fullName>
    </submittedName>
</protein>
<reference evidence="7 11" key="3">
    <citation type="submission" date="2021-06" db="EMBL/GenBank/DDBJ databases">
        <title>Interrogation of the integrated mobile genetic elements in gut-associated Bacteroides with a consensus prediction approach.</title>
        <authorList>
            <person name="Campbell D.E."/>
            <person name="Leigh J.R."/>
            <person name="Kim T."/>
            <person name="England W."/>
            <person name="Whitaker R.J."/>
            <person name="Degnan P.H."/>
        </authorList>
    </citation>
    <scope>NUCLEOTIDE SEQUENCE</scope>
    <source>
        <strain evidence="8">VPI-3443</strain>
        <strain evidence="7 11">WAL8669</strain>
    </source>
</reference>
<evidence type="ECO:0000313" key="10">
    <source>
        <dbReference type="Proteomes" id="UP000436858"/>
    </source>
</evidence>
<evidence type="ECO:0000313" key="8">
    <source>
        <dbReference type="EMBL" id="UYU91123.1"/>
    </source>
</evidence>
<evidence type="ECO:0000313" key="6">
    <source>
        <dbReference type="EMBL" id="RHD82710.1"/>
    </source>
</evidence>
<dbReference type="SUPFAM" id="SSF53756">
    <property type="entry name" value="UDP-Glycosyltransferase/glycogen phosphorylase"/>
    <property type="match status" value="1"/>
</dbReference>
<reference evidence="5" key="4">
    <citation type="submission" date="2022-10" db="EMBL/GenBank/DDBJ databases">
        <title>Human gut microbiome strain richness.</title>
        <authorList>
            <person name="Chen-Liaw A."/>
        </authorList>
    </citation>
    <scope>NUCLEOTIDE SEQUENCE</scope>
    <source>
        <strain evidence="5">1001283st1_A3_1001283B150304_161114</strain>
    </source>
</reference>
<dbReference type="PANTHER" id="PTHR12526:SF629">
    <property type="entry name" value="TEICHURONIC ACID BIOSYNTHESIS GLYCOSYLTRANSFERASE TUAH-RELATED"/>
    <property type="match status" value="1"/>
</dbReference>
<keyword evidence="1" id="KW-0328">Glycosyltransferase</keyword>
<accession>C6IRA9</accession>
<dbReference type="EMBL" id="WCRY01000060">
    <property type="protein sequence ID" value="KAB4469212.1"/>
    <property type="molecule type" value="Genomic_DNA"/>
</dbReference>
<reference evidence="6 9" key="1">
    <citation type="submission" date="2018-08" db="EMBL/GenBank/DDBJ databases">
        <title>A genome reference for cultivated species of the human gut microbiota.</title>
        <authorList>
            <person name="Zou Y."/>
            <person name="Xue W."/>
            <person name="Luo G."/>
        </authorList>
    </citation>
    <scope>NUCLEOTIDE SEQUENCE [LARGE SCALE GENOMIC DNA]</scope>
    <source>
        <strain evidence="6 9">AM30-26</strain>
    </source>
</reference>
<evidence type="ECO:0000313" key="5">
    <source>
        <dbReference type="EMBL" id="MDC2239330.1"/>
    </source>
</evidence>
<evidence type="ECO:0000313" key="11">
    <source>
        <dbReference type="Proteomes" id="UP001156218"/>
    </source>
</evidence>
<dbReference type="CDD" id="cd03801">
    <property type="entry name" value="GT4_PimA-like"/>
    <property type="match status" value="1"/>
</dbReference>
<dbReference type="AlphaFoldDB" id="A0A0P0FBV2"/>
<evidence type="ECO:0000313" key="4">
    <source>
        <dbReference type="EMBL" id="KAB4469212.1"/>
    </source>
</evidence>
<dbReference type="RefSeq" id="WP_008767823.1">
    <property type="nucleotide sequence ID" value="NZ_BAABXH010000001.1"/>
</dbReference>
<reference evidence="4 10" key="2">
    <citation type="journal article" date="2019" name="Nat. Med.">
        <title>A library of human gut bacterial isolates paired with longitudinal multiomics data enables mechanistic microbiome research.</title>
        <authorList>
            <person name="Poyet M."/>
            <person name="Groussin M."/>
            <person name="Gibbons S.M."/>
            <person name="Avila-Pacheco J."/>
            <person name="Jiang X."/>
            <person name="Kearney S.M."/>
            <person name="Perrotta A.R."/>
            <person name="Berdy B."/>
            <person name="Zhao S."/>
            <person name="Lieberman T.D."/>
            <person name="Swanson P.K."/>
            <person name="Smith M."/>
            <person name="Roesemann S."/>
            <person name="Alexander J.E."/>
            <person name="Rich S.A."/>
            <person name="Livny J."/>
            <person name="Vlamakis H."/>
            <person name="Clish C."/>
            <person name="Bullock K."/>
            <person name="Deik A."/>
            <person name="Scott J."/>
            <person name="Pierce K.A."/>
            <person name="Xavier R.J."/>
            <person name="Alm E.J."/>
        </authorList>
    </citation>
    <scope>NUCLEOTIDE SEQUENCE [LARGE SCALE GENOMIC DNA]</scope>
    <source>
        <strain evidence="4 10">BIOML-A162</strain>
    </source>
</reference>
<dbReference type="GO" id="GO:0016757">
    <property type="term" value="F:glycosyltransferase activity"/>
    <property type="evidence" value="ECO:0007669"/>
    <property type="project" value="UniProtKB-KW"/>
</dbReference>
<evidence type="ECO:0000313" key="7">
    <source>
        <dbReference type="EMBL" id="UYU67203.1"/>
    </source>
</evidence>
<dbReference type="EMBL" id="CP083680">
    <property type="protein sequence ID" value="UYU67203.1"/>
    <property type="molecule type" value="Genomic_DNA"/>
</dbReference>
<gene>
    <name evidence="6" type="ORF">DW780_21980</name>
    <name evidence="4" type="ORF">GAN91_27570</name>
    <name evidence="7" type="ORF">KQP68_02670</name>
    <name evidence="8" type="ORF">KQP74_00365</name>
    <name evidence="5" type="ORF">PO127_26660</name>
</gene>
<dbReference type="GeneID" id="60927700"/>
<accession>A0A0P0FBV2</accession>
<dbReference type="KEGG" id="btho:Btheta7330_01304"/>
<dbReference type="Proteomes" id="UP001156218">
    <property type="component" value="Chromosome"/>
</dbReference>
<keyword evidence="2 4" id="KW-0808">Transferase</keyword>
<dbReference type="Proteomes" id="UP001217776">
    <property type="component" value="Unassembled WGS sequence"/>
</dbReference>
<organism evidence="4 10">
    <name type="scientific">Bacteroides thetaiotaomicron</name>
    <dbReference type="NCBI Taxonomy" id="818"/>
    <lineage>
        <taxon>Bacteria</taxon>
        <taxon>Pseudomonadati</taxon>
        <taxon>Bacteroidota</taxon>
        <taxon>Bacteroidia</taxon>
        <taxon>Bacteroidales</taxon>
        <taxon>Bacteroidaceae</taxon>
        <taxon>Bacteroides</taxon>
    </lineage>
</organism>
<dbReference type="InterPro" id="IPR001296">
    <property type="entry name" value="Glyco_trans_1"/>
</dbReference>
<evidence type="ECO:0000256" key="1">
    <source>
        <dbReference type="ARBA" id="ARBA00022676"/>
    </source>
</evidence>
<dbReference type="Proteomes" id="UP001162960">
    <property type="component" value="Chromosome"/>
</dbReference>
<dbReference type="Proteomes" id="UP000436858">
    <property type="component" value="Unassembled WGS sequence"/>
</dbReference>